<sequence>MSLPPLSHHEILARVAPLSRRGCRVDLTASDRLARRLVFRAVEHAATDALPAIHDQLELDCSTEGRFKLARVLTMAGARARLEAAGPDLDVLHERLTAVAPQRAFSAGEGWTVARDYAVDGDGEDGLILQRGVARIAGGLTLTLALPAVRRMSAELTLAATGGHELELPEDLLAVLGWNWAPLARKPGGWESRLRVPGSIAQRCRRAEAELDRAAAHLALTLAEAPARYHERLAAARWVAAFRRAIPSLTAVALVATVALMPHGGDDRSTPGLWFVFYHLPTLVLALSFCLQEMPRFEIPPLPRRSAAADWRRLPRPARA</sequence>
<evidence type="ECO:0000313" key="2">
    <source>
        <dbReference type="Proteomes" id="UP000295106"/>
    </source>
</evidence>
<dbReference type="GeneID" id="99683874"/>
<dbReference type="AlphaFoldDB" id="A0A4R2MB82"/>
<comment type="caution">
    <text evidence="1">The sequence shown here is derived from an EMBL/GenBank/DDBJ whole genome shotgun (WGS) entry which is preliminary data.</text>
</comment>
<name>A0A4R2MB82_RUBGE</name>
<organism evidence="1 2">
    <name type="scientific">Rubrivivax gelatinosus</name>
    <name type="common">Rhodocyclus gelatinosus</name>
    <name type="synonym">Rhodopseudomonas gelatinosa</name>
    <dbReference type="NCBI Taxonomy" id="28068"/>
    <lineage>
        <taxon>Bacteria</taxon>
        <taxon>Pseudomonadati</taxon>
        <taxon>Pseudomonadota</taxon>
        <taxon>Betaproteobacteria</taxon>
        <taxon>Burkholderiales</taxon>
        <taxon>Sphaerotilaceae</taxon>
        <taxon>Rubrivivax</taxon>
    </lineage>
</organism>
<reference evidence="1 2" key="1">
    <citation type="submission" date="2019-03" db="EMBL/GenBank/DDBJ databases">
        <title>Genomic Encyclopedia of Type Strains, Phase IV (KMG-IV): sequencing the most valuable type-strain genomes for metagenomic binning, comparative biology and taxonomic classification.</title>
        <authorList>
            <person name="Goeker M."/>
        </authorList>
    </citation>
    <scope>NUCLEOTIDE SEQUENCE [LARGE SCALE GENOMIC DNA]</scope>
    <source>
        <strain evidence="1 2">DSM 1709</strain>
    </source>
</reference>
<accession>A0A4R2MB82</accession>
<dbReference type="RefSeq" id="WP_132647849.1">
    <property type="nucleotide sequence ID" value="NZ_CP181386.1"/>
</dbReference>
<dbReference type="EMBL" id="SLXD01000008">
    <property type="protein sequence ID" value="TCP01787.1"/>
    <property type="molecule type" value="Genomic_DNA"/>
</dbReference>
<dbReference type="OrthoDB" id="9154001at2"/>
<protein>
    <submittedName>
        <fullName evidence="1">Uncharacterized protein</fullName>
    </submittedName>
</protein>
<proteinExistence type="predicted"/>
<evidence type="ECO:0000313" key="1">
    <source>
        <dbReference type="EMBL" id="TCP01787.1"/>
    </source>
</evidence>
<dbReference type="Proteomes" id="UP000295106">
    <property type="component" value="Unassembled WGS sequence"/>
</dbReference>
<gene>
    <name evidence="1" type="ORF">EV684_108128</name>
</gene>